<dbReference type="RefSeq" id="WP_130523171.1">
    <property type="nucleotide sequence ID" value="NZ_SHLZ01000008.1"/>
</dbReference>
<evidence type="ECO:0000256" key="3">
    <source>
        <dbReference type="SAM" id="SignalP"/>
    </source>
</evidence>
<organism evidence="4 5">
    <name type="scientific">Pseudoxanthomonas winnipegensis</name>
    <dbReference type="NCBI Taxonomy" id="2480810"/>
    <lineage>
        <taxon>Bacteria</taxon>
        <taxon>Pseudomonadati</taxon>
        <taxon>Pseudomonadota</taxon>
        <taxon>Gammaproteobacteria</taxon>
        <taxon>Lysobacterales</taxon>
        <taxon>Lysobacteraceae</taxon>
        <taxon>Pseudoxanthomonas</taxon>
    </lineage>
</organism>
<name>A0A4Q8LTT0_9GAMM</name>
<accession>A0A4Q8LTT0</accession>
<feature type="region of interest" description="Disordered" evidence="2">
    <location>
        <begin position="376"/>
        <end position="419"/>
    </location>
</feature>
<gene>
    <name evidence="4" type="ORF">EA656_06660</name>
</gene>
<feature type="signal peptide" evidence="3">
    <location>
        <begin position="1"/>
        <end position="34"/>
    </location>
</feature>
<protein>
    <recommendedName>
        <fullName evidence="6">ABC transporter substrate-binding protein</fullName>
    </recommendedName>
</protein>
<feature type="compositionally biased region" description="Pro residues" evidence="2">
    <location>
        <begin position="379"/>
        <end position="394"/>
    </location>
</feature>
<dbReference type="EMBL" id="SHMF01000002">
    <property type="protein sequence ID" value="TAA35377.1"/>
    <property type="molecule type" value="Genomic_DNA"/>
</dbReference>
<evidence type="ECO:0000256" key="2">
    <source>
        <dbReference type="SAM" id="MobiDB-lite"/>
    </source>
</evidence>
<evidence type="ECO:0000256" key="1">
    <source>
        <dbReference type="ARBA" id="ARBA00022729"/>
    </source>
</evidence>
<reference evidence="4 5" key="1">
    <citation type="submission" date="2019-02" db="EMBL/GenBank/DDBJ databases">
        <title>WGS of Pseudoxanthomonas species novum from clinical isolates.</title>
        <authorList>
            <person name="Bernier A.-M."/>
            <person name="Bernard K."/>
            <person name="Vachon A."/>
        </authorList>
    </citation>
    <scope>NUCLEOTIDE SEQUENCE [LARGE SCALE GENOMIC DNA]</scope>
    <source>
        <strain evidence="4 5">NML140781</strain>
    </source>
</reference>
<dbReference type="Proteomes" id="UP000292087">
    <property type="component" value="Unassembled WGS sequence"/>
</dbReference>
<evidence type="ECO:0000313" key="5">
    <source>
        <dbReference type="Proteomes" id="UP000292087"/>
    </source>
</evidence>
<feature type="chain" id="PRO_5020640973" description="ABC transporter substrate-binding protein" evidence="3">
    <location>
        <begin position="35"/>
        <end position="419"/>
    </location>
</feature>
<evidence type="ECO:0000313" key="4">
    <source>
        <dbReference type="EMBL" id="TAA35377.1"/>
    </source>
</evidence>
<comment type="caution">
    <text evidence="4">The sequence shown here is derived from an EMBL/GenBank/DDBJ whole genome shotgun (WGS) entry which is preliminary data.</text>
</comment>
<dbReference type="PANTHER" id="PTHR30006">
    <property type="entry name" value="THIAMINE-BINDING PERIPLASMIC PROTEIN-RELATED"/>
    <property type="match status" value="1"/>
</dbReference>
<dbReference type="AlphaFoldDB" id="A0A4Q8LTT0"/>
<dbReference type="Pfam" id="PF13343">
    <property type="entry name" value="SBP_bac_6"/>
    <property type="match status" value="1"/>
</dbReference>
<dbReference type="Gene3D" id="3.40.190.10">
    <property type="entry name" value="Periplasmic binding protein-like II"/>
    <property type="match status" value="2"/>
</dbReference>
<dbReference type="PANTHER" id="PTHR30006:SF25">
    <property type="entry name" value="PHOSPHOGLYCERATE TRANSPORT REGULATORY PROTEIN PGTC"/>
    <property type="match status" value="1"/>
</dbReference>
<proteinExistence type="predicted"/>
<evidence type="ECO:0008006" key="6">
    <source>
        <dbReference type="Google" id="ProtNLM"/>
    </source>
</evidence>
<keyword evidence="1 3" id="KW-0732">Signal</keyword>
<sequence length="419" mass="44255">MNAASASRRATALRARAWLLLAAGLLGGCGGVAAPTPGDAARPALSGTPAQQAQMQQLHARALRAGEREVVVYQAAMDVEWQPLWAEFAATFPGLQVVYMHLSPAAVTERLDIEAATGARYADVVSQPVNVAFSIAERGYLQPWLPATAQALPARYRGAGDRVLFGFSKVYGLGYNTRRIVPADLPGDVSELLQARWQDRFEYGPPGGGAGTTDVALVNLIARGRLRWADLPRLRDRGRVGGVQEGSVISLAQGRAALSPWVYLPPFRRQQQAGARIGMTFPADFSLLVPFGQGLVREPAHPNAARLLLAWLLSPRGQAALAEKSSTLGNMPGAPTPAGFPDDPQLRAAIEPLTPEQTARYLARLVPVARAVWQGGDTVPPPGTAPEAPSPLPTLPDGLPSQETATAAALPSPVATIAP</sequence>
<dbReference type="GO" id="GO:0030288">
    <property type="term" value="C:outer membrane-bounded periplasmic space"/>
    <property type="evidence" value="ECO:0007669"/>
    <property type="project" value="TreeGrafter"/>
</dbReference>
<dbReference type="SUPFAM" id="SSF53850">
    <property type="entry name" value="Periplasmic binding protein-like II"/>
    <property type="match status" value="1"/>
</dbReference>